<reference evidence="2" key="1">
    <citation type="submission" date="2020-01" db="EMBL/GenBank/DDBJ databases">
        <authorList>
            <consortium name="DOE Joint Genome Institute"/>
            <person name="Haridas S."/>
            <person name="Albert R."/>
            <person name="Binder M."/>
            <person name="Bloem J."/>
            <person name="Labutti K."/>
            <person name="Salamov A."/>
            <person name="Andreopoulos B."/>
            <person name="Baker S.E."/>
            <person name="Barry K."/>
            <person name="Bills G."/>
            <person name="Bluhm B.H."/>
            <person name="Cannon C."/>
            <person name="Castanera R."/>
            <person name="Culley D.E."/>
            <person name="Daum C."/>
            <person name="Ezra D."/>
            <person name="Gonzalez J.B."/>
            <person name="Henrissat B."/>
            <person name="Kuo A."/>
            <person name="Liang C."/>
            <person name="Lipzen A."/>
            <person name="Lutzoni F."/>
            <person name="Magnuson J."/>
            <person name="Mondo S."/>
            <person name="Nolan M."/>
            <person name="Ohm R."/>
            <person name="Pangilinan J."/>
            <person name="Park H.-J."/>
            <person name="Ramirez L."/>
            <person name="Alfaro M."/>
            <person name="Sun H."/>
            <person name="Tritt A."/>
            <person name="Yoshinaga Y."/>
            <person name="Zwiers L.-H."/>
            <person name="Turgeon B.G."/>
            <person name="Goodwin S.B."/>
            <person name="Spatafora J.W."/>
            <person name="Crous P.W."/>
            <person name="Grigoriev I.V."/>
        </authorList>
    </citation>
    <scope>NUCLEOTIDE SEQUENCE</scope>
    <source>
        <strain evidence="2">CBS 342.82</strain>
    </source>
</reference>
<sequence>MWRFFSSALCLDPPRPEKFSREEPSLLPRPRTFSTYTSLDVLHRKPSFYRRSPCPGRDNPVDSHHYIIHCPERESRCNHCSTSDRYAFCETDHRQQSRVPGHIAAIQPSTASVQDVANSPPLIAAGESQRVAYSPQCHSYRSGHRISETTRRSTE</sequence>
<organism evidence="2">
    <name type="scientific">Dissoconium aciculare CBS 342.82</name>
    <dbReference type="NCBI Taxonomy" id="1314786"/>
    <lineage>
        <taxon>Eukaryota</taxon>
        <taxon>Fungi</taxon>
        <taxon>Dikarya</taxon>
        <taxon>Ascomycota</taxon>
        <taxon>Pezizomycotina</taxon>
        <taxon>Dothideomycetes</taxon>
        <taxon>Dothideomycetidae</taxon>
        <taxon>Mycosphaerellales</taxon>
        <taxon>Dissoconiaceae</taxon>
        <taxon>Dissoconium</taxon>
    </lineage>
</organism>
<reference evidence="2" key="3">
    <citation type="submission" date="2025-08" db="UniProtKB">
        <authorList>
            <consortium name="RefSeq"/>
        </authorList>
    </citation>
    <scope>IDENTIFICATION</scope>
    <source>
        <strain evidence="2">CBS 342.82</strain>
    </source>
</reference>
<protein>
    <submittedName>
        <fullName evidence="2">Uncharacterized protein</fullName>
    </submittedName>
</protein>
<proteinExistence type="predicted"/>
<name>A0A6J3M4K4_9PEZI</name>
<accession>A0A6J3M4K4</accession>
<keyword evidence="1" id="KW-1185">Reference proteome</keyword>
<dbReference type="AlphaFoldDB" id="A0A6J3M4K4"/>
<evidence type="ECO:0000313" key="1">
    <source>
        <dbReference type="Proteomes" id="UP000504637"/>
    </source>
</evidence>
<dbReference type="RefSeq" id="XP_033459997.1">
    <property type="nucleotide sequence ID" value="XM_033599737.1"/>
</dbReference>
<dbReference type="Proteomes" id="UP000504637">
    <property type="component" value="Unplaced"/>
</dbReference>
<gene>
    <name evidence="2" type="ORF">K489DRAFT_221727</name>
</gene>
<dbReference type="GeneID" id="54357536"/>
<evidence type="ECO:0000313" key="2">
    <source>
        <dbReference type="RefSeq" id="XP_033459997.1"/>
    </source>
</evidence>
<reference evidence="2" key="2">
    <citation type="submission" date="2020-04" db="EMBL/GenBank/DDBJ databases">
        <authorList>
            <consortium name="NCBI Genome Project"/>
        </authorList>
    </citation>
    <scope>NUCLEOTIDE SEQUENCE</scope>
    <source>
        <strain evidence="2">CBS 342.82</strain>
    </source>
</reference>